<dbReference type="AlphaFoldDB" id="A0A9X0CR09"/>
<sequence>MAAILRAPFRIAALSYCRDLLKITWQDGATSEFPNIWLRGSVRDPRFFTASGQYYQNAHTSFISKESPIIRVGNANENEDVDIEWEDHRSSFNGSWLRAQDMQNNDLLRKETEITLWDANFKFPVYNYSERMAKLEHWLSDLRRYGVAFFEGVPPSQEGLDGILHCVGQPFQRVHPTNTLVVATDKTNVEAIDRDVYTTEQHPFHIDAAYYDVLIRLSCLVTTRYSAPTRDTFNYWVDNLTAIEKLRQEDPEAYELLSTIPVRFSRKRMDVQEECDPYLYHFDNTIERKLISFDRAERRHPTVYISNKQAATMKKFYEAYNLLLTKLDDPANRQTFLLKEGMAAIFNNHRVCHARSEIHPSTERCLILGFLGAETWNTRWRVLYGEKSGLDDKWLYGCSNEQLEILADRKEQ</sequence>
<dbReference type="Gene3D" id="3.30.2020.30">
    <property type="match status" value="1"/>
</dbReference>
<dbReference type="GO" id="GO:0045329">
    <property type="term" value="P:carnitine biosynthetic process"/>
    <property type="evidence" value="ECO:0007669"/>
    <property type="project" value="UniProtKB-KW"/>
</dbReference>
<dbReference type="Proteomes" id="UP001163046">
    <property type="component" value="Unassembled WGS sequence"/>
</dbReference>
<reference evidence="18" key="1">
    <citation type="submission" date="2023-01" db="EMBL/GenBank/DDBJ databases">
        <title>Genome assembly of the deep-sea coral Lophelia pertusa.</title>
        <authorList>
            <person name="Herrera S."/>
            <person name="Cordes E."/>
        </authorList>
    </citation>
    <scope>NUCLEOTIDE SEQUENCE</scope>
    <source>
        <strain evidence="18">USNM1676648</strain>
        <tissue evidence="18">Polyp</tissue>
    </source>
</reference>
<evidence type="ECO:0000256" key="11">
    <source>
        <dbReference type="ARBA" id="ARBA00030363"/>
    </source>
</evidence>
<evidence type="ECO:0000256" key="14">
    <source>
        <dbReference type="ARBA" id="ARBA00046008"/>
    </source>
</evidence>
<evidence type="ECO:0000256" key="12">
    <source>
        <dbReference type="ARBA" id="ARBA00031778"/>
    </source>
</evidence>
<evidence type="ECO:0000256" key="1">
    <source>
        <dbReference type="ARBA" id="ARBA00001954"/>
    </source>
</evidence>
<dbReference type="OrthoDB" id="408743at2759"/>
<evidence type="ECO:0000313" key="19">
    <source>
        <dbReference type="Proteomes" id="UP001163046"/>
    </source>
</evidence>
<evidence type="ECO:0000259" key="16">
    <source>
        <dbReference type="Pfam" id="PF02668"/>
    </source>
</evidence>
<dbReference type="EMBL" id="MU826852">
    <property type="protein sequence ID" value="KAJ7371068.1"/>
    <property type="molecule type" value="Genomic_DNA"/>
</dbReference>
<evidence type="ECO:0000256" key="7">
    <source>
        <dbReference type="ARBA" id="ARBA00022873"/>
    </source>
</evidence>
<comment type="catalytic activity">
    <reaction evidence="15">
        <text>N(6),N(6),N(6)-trimethyl-L-lysine + 2-oxoglutarate + O2 = (3S)-3-hydroxy-N(6),N(6),N(6)-trimethyl-L-lysine + succinate + CO2</text>
        <dbReference type="Rhea" id="RHEA:14181"/>
        <dbReference type="ChEBI" id="CHEBI:15379"/>
        <dbReference type="ChEBI" id="CHEBI:16526"/>
        <dbReference type="ChEBI" id="CHEBI:16810"/>
        <dbReference type="ChEBI" id="CHEBI:30031"/>
        <dbReference type="ChEBI" id="CHEBI:58100"/>
        <dbReference type="ChEBI" id="CHEBI:141499"/>
        <dbReference type="EC" id="1.14.11.8"/>
    </reaction>
</comment>
<comment type="similarity">
    <text evidence="4">Belongs to the gamma-BBH/TMLD family.</text>
</comment>
<dbReference type="PANTHER" id="PTHR10696">
    <property type="entry name" value="GAMMA-BUTYROBETAINE HYDROXYLASE-RELATED"/>
    <property type="match status" value="1"/>
</dbReference>
<evidence type="ECO:0000256" key="3">
    <source>
        <dbReference type="ARBA" id="ARBA00005022"/>
    </source>
</evidence>
<evidence type="ECO:0000256" key="15">
    <source>
        <dbReference type="ARBA" id="ARBA00049334"/>
    </source>
</evidence>
<dbReference type="Pfam" id="PF02668">
    <property type="entry name" value="TauD"/>
    <property type="match status" value="1"/>
</dbReference>
<evidence type="ECO:0000256" key="2">
    <source>
        <dbReference type="ARBA" id="ARBA00001961"/>
    </source>
</evidence>
<comment type="cofactor">
    <cofactor evidence="1">
        <name>Fe(2+)</name>
        <dbReference type="ChEBI" id="CHEBI:29033"/>
    </cofactor>
</comment>
<evidence type="ECO:0000256" key="8">
    <source>
        <dbReference type="ARBA" id="ARBA00022964"/>
    </source>
</evidence>
<dbReference type="InterPro" id="IPR003819">
    <property type="entry name" value="TauD/TfdA-like"/>
</dbReference>
<keyword evidence="6" id="KW-0479">Metal-binding</keyword>
<dbReference type="PANTHER" id="PTHR10696:SF51">
    <property type="entry name" value="TRIMETHYLLYSINE DIOXYGENASE, MITOCHONDRIAL"/>
    <property type="match status" value="1"/>
</dbReference>
<dbReference type="InterPro" id="IPR038492">
    <property type="entry name" value="GBBH-like_N_sf"/>
</dbReference>
<protein>
    <recommendedName>
        <fullName evidence="5">trimethyllysine dioxygenase</fullName>
        <ecNumber evidence="5">1.14.11.8</ecNumber>
    </recommendedName>
    <alternativeName>
        <fullName evidence="12">Epsilon-trimethyllysine 2-oxoglutarate dioxygenase</fullName>
    </alternativeName>
    <alternativeName>
        <fullName evidence="11">TML hydroxylase</fullName>
    </alternativeName>
    <alternativeName>
        <fullName evidence="13">TML-alpha-ketoglutarate dioxygenase</fullName>
    </alternativeName>
</protein>
<feature type="domain" description="Gamma-butyrobetaine hydroxylase-like N-terminal" evidence="17">
    <location>
        <begin position="19"/>
        <end position="96"/>
    </location>
</feature>
<evidence type="ECO:0000256" key="4">
    <source>
        <dbReference type="ARBA" id="ARBA00008654"/>
    </source>
</evidence>
<keyword evidence="9" id="KW-0560">Oxidoreductase</keyword>
<keyword evidence="19" id="KW-1185">Reference proteome</keyword>
<evidence type="ECO:0000256" key="13">
    <source>
        <dbReference type="ARBA" id="ARBA00032283"/>
    </source>
</evidence>
<feature type="domain" description="TauD/TfdA-like" evidence="16">
    <location>
        <begin position="123"/>
        <end position="366"/>
    </location>
</feature>
<organism evidence="18 19">
    <name type="scientific">Desmophyllum pertusum</name>
    <dbReference type="NCBI Taxonomy" id="174260"/>
    <lineage>
        <taxon>Eukaryota</taxon>
        <taxon>Metazoa</taxon>
        <taxon>Cnidaria</taxon>
        <taxon>Anthozoa</taxon>
        <taxon>Hexacorallia</taxon>
        <taxon>Scleractinia</taxon>
        <taxon>Caryophylliina</taxon>
        <taxon>Caryophylliidae</taxon>
        <taxon>Desmophyllum</taxon>
    </lineage>
</organism>
<dbReference type="GO" id="GO:0046872">
    <property type="term" value="F:metal ion binding"/>
    <property type="evidence" value="ECO:0007669"/>
    <property type="project" value="UniProtKB-KW"/>
</dbReference>
<proteinExistence type="inferred from homology"/>
<gene>
    <name evidence="18" type="ORF">OS493_028231</name>
</gene>
<comment type="cofactor">
    <cofactor evidence="2">
        <name>L-ascorbate</name>
        <dbReference type="ChEBI" id="CHEBI:38290"/>
    </cofactor>
</comment>
<comment type="caution">
    <text evidence="18">The sequence shown here is derived from an EMBL/GenBank/DDBJ whole genome shotgun (WGS) entry which is preliminary data.</text>
</comment>
<keyword evidence="8" id="KW-0223">Dioxygenase</keyword>
<evidence type="ECO:0000313" key="18">
    <source>
        <dbReference type="EMBL" id="KAJ7371068.1"/>
    </source>
</evidence>
<keyword evidence="7" id="KW-0124">Carnitine biosynthesis</keyword>
<dbReference type="GO" id="GO:0005739">
    <property type="term" value="C:mitochondrion"/>
    <property type="evidence" value="ECO:0007669"/>
    <property type="project" value="TreeGrafter"/>
</dbReference>
<evidence type="ECO:0000259" key="17">
    <source>
        <dbReference type="Pfam" id="PF06155"/>
    </source>
</evidence>
<evidence type="ECO:0000256" key="10">
    <source>
        <dbReference type="ARBA" id="ARBA00023004"/>
    </source>
</evidence>
<evidence type="ECO:0000256" key="9">
    <source>
        <dbReference type="ARBA" id="ARBA00023002"/>
    </source>
</evidence>
<dbReference type="SUPFAM" id="SSF51197">
    <property type="entry name" value="Clavaminate synthase-like"/>
    <property type="match status" value="1"/>
</dbReference>
<keyword evidence="10" id="KW-0408">Iron</keyword>
<comment type="pathway">
    <text evidence="3">Amine and polyamine biosynthesis; carnitine biosynthesis.</text>
</comment>
<comment type="function">
    <text evidence="14">Converts trimethyllysine (TML) into hydroxytrimethyllysine (HTML).</text>
</comment>
<accession>A0A9X0CR09</accession>
<dbReference type="EC" id="1.14.11.8" evidence="5"/>
<dbReference type="GO" id="GO:0050353">
    <property type="term" value="F:trimethyllysine dioxygenase activity"/>
    <property type="evidence" value="ECO:0007669"/>
    <property type="project" value="UniProtKB-EC"/>
</dbReference>
<dbReference type="Pfam" id="PF06155">
    <property type="entry name" value="GBBH-like_N"/>
    <property type="match status" value="1"/>
</dbReference>
<name>A0A9X0CR09_9CNID</name>
<dbReference type="InterPro" id="IPR050411">
    <property type="entry name" value="AlphaKG_dependent_hydroxylases"/>
</dbReference>
<evidence type="ECO:0000256" key="6">
    <source>
        <dbReference type="ARBA" id="ARBA00022723"/>
    </source>
</evidence>
<dbReference type="InterPro" id="IPR010376">
    <property type="entry name" value="GBBH-like_N"/>
</dbReference>
<dbReference type="InterPro" id="IPR042098">
    <property type="entry name" value="TauD-like_sf"/>
</dbReference>
<dbReference type="Gene3D" id="3.60.130.10">
    <property type="entry name" value="Clavaminate synthase-like"/>
    <property type="match status" value="1"/>
</dbReference>
<evidence type="ECO:0000256" key="5">
    <source>
        <dbReference type="ARBA" id="ARBA00012267"/>
    </source>
</evidence>